<reference evidence="1" key="1">
    <citation type="journal article" date="2022" name="bioRxiv">
        <title>Sequencing and chromosome-scale assembly of the giantPleurodeles waltlgenome.</title>
        <authorList>
            <person name="Brown T."/>
            <person name="Elewa A."/>
            <person name="Iarovenko S."/>
            <person name="Subramanian E."/>
            <person name="Araus A.J."/>
            <person name="Petzold A."/>
            <person name="Susuki M."/>
            <person name="Suzuki K.-i.T."/>
            <person name="Hayashi T."/>
            <person name="Toyoda A."/>
            <person name="Oliveira C."/>
            <person name="Osipova E."/>
            <person name="Leigh N.D."/>
            <person name="Simon A."/>
            <person name="Yun M.H."/>
        </authorList>
    </citation>
    <scope>NUCLEOTIDE SEQUENCE</scope>
    <source>
        <strain evidence="1">20211129_DDA</strain>
        <tissue evidence="1">Liver</tissue>
    </source>
</reference>
<organism evidence="1 2">
    <name type="scientific">Pleurodeles waltl</name>
    <name type="common">Iberian ribbed newt</name>
    <dbReference type="NCBI Taxonomy" id="8319"/>
    <lineage>
        <taxon>Eukaryota</taxon>
        <taxon>Metazoa</taxon>
        <taxon>Chordata</taxon>
        <taxon>Craniata</taxon>
        <taxon>Vertebrata</taxon>
        <taxon>Euteleostomi</taxon>
        <taxon>Amphibia</taxon>
        <taxon>Batrachia</taxon>
        <taxon>Caudata</taxon>
        <taxon>Salamandroidea</taxon>
        <taxon>Salamandridae</taxon>
        <taxon>Pleurodelinae</taxon>
        <taxon>Pleurodeles</taxon>
    </lineage>
</organism>
<evidence type="ECO:0000313" key="2">
    <source>
        <dbReference type="Proteomes" id="UP001066276"/>
    </source>
</evidence>
<name>A0AAV7SMS8_PLEWA</name>
<comment type="caution">
    <text evidence="1">The sequence shown here is derived from an EMBL/GenBank/DDBJ whole genome shotgun (WGS) entry which is preliminary data.</text>
</comment>
<dbReference type="EMBL" id="JANPWB010000008">
    <property type="protein sequence ID" value="KAJ1165317.1"/>
    <property type="molecule type" value="Genomic_DNA"/>
</dbReference>
<evidence type="ECO:0000313" key="1">
    <source>
        <dbReference type="EMBL" id="KAJ1165317.1"/>
    </source>
</evidence>
<keyword evidence="2" id="KW-1185">Reference proteome</keyword>
<accession>A0AAV7SMS8</accession>
<proteinExistence type="predicted"/>
<dbReference type="Proteomes" id="UP001066276">
    <property type="component" value="Chromosome 4_2"/>
</dbReference>
<dbReference type="AlphaFoldDB" id="A0AAV7SMS8"/>
<protein>
    <submittedName>
        <fullName evidence="1">Uncharacterized protein</fullName>
    </submittedName>
</protein>
<gene>
    <name evidence="1" type="ORF">NDU88_005745</name>
</gene>
<sequence>MVGPLLVAKCEVLGPAPGGVQGLGMHAAACARQILSMTGFLSRFRCWLLGCDGSRPAAGGVCVCLATRAPLSLCGAALLLRQRCWKSAPAERRGSLASAEVLAGSAGGW</sequence>